<evidence type="ECO:0000256" key="2">
    <source>
        <dbReference type="PROSITE-ProRule" id="PRU00266"/>
    </source>
</evidence>
<comment type="caution">
    <text evidence="4">The sequence shown here is derived from an EMBL/GenBank/DDBJ whole genome shotgun (WGS) entry which is preliminary data.</text>
</comment>
<evidence type="ECO:0000313" key="4">
    <source>
        <dbReference type="EMBL" id="TNN15946.1"/>
    </source>
</evidence>
<evidence type="ECO:0000256" key="1">
    <source>
        <dbReference type="ARBA" id="ARBA00022884"/>
    </source>
</evidence>
<dbReference type="GO" id="GO:0035197">
    <property type="term" value="F:siRNA binding"/>
    <property type="evidence" value="ECO:0007669"/>
    <property type="project" value="TreeGrafter"/>
</dbReference>
<dbReference type="PANTHER" id="PTHR46205">
    <property type="entry name" value="LOQUACIOUS, ISOFORM B"/>
    <property type="match status" value="1"/>
</dbReference>
<dbReference type="GO" id="GO:0070920">
    <property type="term" value="P:regulation of regulatory ncRNA processing"/>
    <property type="evidence" value="ECO:0007669"/>
    <property type="project" value="TreeGrafter"/>
</dbReference>
<organism evidence="4 5">
    <name type="scientific">Schistosoma japonicum</name>
    <name type="common">Blood fluke</name>
    <dbReference type="NCBI Taxonomy" id="6182"/>
    <lineage>
        <taxon>Eukaryota</taxon>
        <taxon>Metazoa</taxon>
        <taxon>Spiralia</taxon>
        <taxon>Lophotrochozoa</taxon>
        <taxon>Platyhelminthes</taxon>
        <taxon>Trematoda</taxon>
        <taxon>Digenea</taxon>
        <taxon>Strigeidida</taxon>
        <taxon>Schistosomatoidea</taxon>
        <taxon>Schistosomatidae</taxon>
        <taxon>Schistosoma</taxon>
    </lineage>
</organism>
<protein>
    <submittedName>
        <fullName evidence="4">RISC-loading complex subunit tarbp2</fullName>
    </submittedName>
</protein>
<sequence>MSGLDESIAPRNLLSFKSYGLTVKMSEISTHRTPISILQEVCVKKGITPLYELVSSEGPIHEPLYVFLCTAGPFSATSKGASKKRAKHQASYLILLKMLNSRLLTETEKYALRDIHIAAINVLGSDFMDSLDDVELDGLPNRIKQEEEGNFVGRLQELCQKNIWPPPSYEFLTIQSTPSGNEYGCKVRLWKWTHTGFGNSKKSAKRRAALGLLDSIIKNNLTIPQEALDDMEEETLSLLNKDDQSNIKESKLENEAATRITSKALRGLWNGKGGKVKVPPINTTDKMDNPCEYLEEICDCAKITVVYTYVAVNNQEMICFAELSTLPPHVIKSQLSSDLGSARKDAARRCILFLKAMSSSTPCLNYSEWFTASFDNSNFQHI</sequence>
<feature type="domain" description="DRBM" evidence="3">
    <location>
        <begin position="150"/>
        <end position="218"/>
    </location>
</feature>
<dbReference type="EMBL" id="SKCS01000139">
    <property type="protein sequence ID" value="TNN15946.1"/>
    <property type="molecule type" value="Genomic_DNA"/>
</dbReference>
<dbReference type="InterPro" id="IPR014720">
    <property type="entry name" value="dsRBD_dom"/>
</dbReference>
<keyword evidence="5" id="KW-1185">Reference proteome</keyword>
<dbReference type="GO" id="GO:0030422">
    <property type="term" value="P:siRNA processing"/>
    <property type="evidence" value="ECO:0007669"/>
    <property type="project" value="TreeGrafter"/>
</dbReference>
<dbReference type="PROSITE" id="PS50137">
    <property type="entry name" value="DS_RBD"/>
    <property type="match status" value="2"/>
</dbReference>
<dbReference type="GO" id="GO:0005737">
    <property type="term" value="C:cytoplasm"/>
    <property type="evidence" value="ECO:0007669"/>
    <property type="project" value="TreeGrafter"/>
</dbReference>
<proteinExistence type="predicted"/>
<feature type="domain" description="DRBM" evidence="3">
    <location>
        <begin position="33"/>
        <end position="100"/>
    </location>
</feature>
<dbReference type="GO" id="GO:0005634">
    <property type="term" value="C:nucleus"/>
    <property type="evidence" value="ECO:0007669"/>
    <property type="project" value="TreeGrafter"/>
</dbReference>
<dbReference type="CDD" id="cd00048">
    <property type="entry name" value="DSRM_SF"/>
    <property type="match status" value="1"/>
</dbReference>
<name>A0A4Z2DHI5_SCHJA</name>
<reference evidence="4 5" key="1">
    <citation type="submission" date="2019-03" db="EMBL/GenBank/DDBJ databases">
        <title>An improved genome assembly of the fluke Schistosoma japonicum.</title>
        <authorList>
            <person name="Hu W."/>
            <person name="Luo F."/>
            <person name="Yin M."/>
            <person name="Mo X."/>
            <person name="Sun C."/>
            <person name="Wu Q."/>
            <person name="Zhu B."/>
            <person name="Xiang M."/>
            <person name="Wang J."/>
            <person name="Wang Y."/>
            <person name="Zhang T."/>
            <person name="Xu B."/>
            <person name="Zheng H."/>
            <person name="Feng Z."/>
        </authorList>
    </citation>
    <scope>NUCLEOTIDE SEQUENCE [LARGE SCALE GENOMIC DNA]</scope>
    <source>
        <strain evidence="4">HuSjv2</strain>
        <tissue evidence="4">Worms</tissue>
    </source>
</reference>
<dbReference type="GO" id="GO:0070578">
    <property type="term" value="C:RISC-loading complex"/>
    <property type="evidence" value="ECO:0007669"/>
    <property type="project" value="TreeGrafter"/>
</dbReference>
<dbReference type="AlphaFoldDB" id="A0A4Z2DHI5"/>
<keyword evidence="1 2" id="KW-0694">RNA-binding</keyword>
<dbReference type="SMART" id="SM00358">
    <property type="entry name" value="DSRM"/>
    <property type="match status" value="2"/>
</dbReference>
<dbReference type="InterPro" id="IPR051247">
    <property type="entry name" value="RLC_Component"/>
</dbReference>
<gene>
    <name evidence="4" type="ORF">EWB00_000928</name>
</gene>
<dbReference type="Pfam" id="PF00035">
    <property type="entry name" value="dsrm"/>
    <property type="match status" value="2"/>
</dbReference>
<dbReference type="GO" id="GO:0003725">
    <property type="term" value="F:double-stranded RNA binding"/>
    <property type="evidence" value="ECO:0007669"/>
    <property type="project" value="TreeGrafter"/>
</dbReference>
<dbReference type="SUPFAM" id="SSF54768">
    <property type="entry name" value="dsRNA-binding domain-like"/>
    <property type="match status" value="2"/>
</dbReference>
<evidence type="ECO:0000313" key="5">
    <source>
        <dbReference type="Proteomes" id="UP000311919"/>
    </source>
</evidence>
<dbReference type="Proteomes" id="UP000311919">
    <property type="component" value="Unassembled WGS sequence"/>
</dbReference>
<dbReference type="PANTHER" id="PTHR46205:SF3">
    <property type="entry name" value="LOQUACIOUS, ISOFORM B"/>
    <property type="match status" value="1"/>
</dbReference>
<dbReference type="GO" id="GO:0016442">
    <property type="term" value="C:RISC complex"/>
    <property type="evidence" value="ECO:0007669"/>
    <property type="project" value="TreeGrafter"/>
</dbReference>
<dbReference type="Gene3D" id="3.30.160.20">
    <property type="match status" value="3"/>
</dbReference>
<dbReference type="STRING" id="6182.A0A4Z2DHI5"/>
<accession>A0A4Z2DHI5</accession>
<dbReference type="OrthoDB" id="10056847at2759"/>
<dbReference type="CDD" id="cd19862">
    <property type="entry name" value="DSRM_PRKRA-like_rpt1"/>
    <property type="match status" value="1"/>
</dbReference>
<evidence type="ECO:0000259" key="3">
    <source>
        <dbReference type="PROSITE" id="PS50137"/>
    </source>
</evidence>